<dbReference type="RefSeq" id="WP_020915284.1">
    <property type="nucleotide sequence ID" value="NC_021885.1"/>
</dbReference>
<evidence type="ECO:0000313" key="4">
    <source>
        <dbReference type="Proteomes" id="UP000015216"/>
    </source>
</evidence>
<comment type="similarity">
    <text evidence="1">Belongs to the sulfur carrier protein TusA family.</text>
</comment>
<dbReference type="CDD" id="cd00291">
    <property type="entry name" value="SirA_YedF_YeeD"/>
    <property type="match status" value="1"/>
</dbReference>
<dbReference type="SUPFAM" id="SSF64307">
    <property type="entry name" value="SirA-like"/>
    <property type="match status" value="1"/>
</dbReference>
<dbReference type="eggNOG" id="COG0425">
    <property type="taxonomic scope" value="Bacteria"/>
</dbReference>
<dbReference type="AlphaFoldDB" id="S5R3D2"/>
<dbReference type="Proteomes" id="UP000015216">
    <property type="component" value="Chromosome"/>
</dbReference>
<keyword evidence="4" id="KW-1185">Reference proteome</keyword>
<evidence type="ECO:0000256" key="1">
    <source>
        <dbReference type="ARBA" id="ARBA00008984"/>
    </source>
</evidence>
<dbReference type="InterPro" id="IPR036868">
    <property type="entry name" value="TusA-like_sf"/>
</dbReference>
<evidence type="ECO:0000259" key="2">
    <source>
        <dbReference type="PROSITE" id="PS01148"/>
    </source>
</evidence>
<dbReference type="OrthoDB" id="9797551at2"/>
<sequence>MKFHKDLDLRGLYCPIPILRTKKILSKMSHGEILRITATDINIFEDINIFSIQTGNILLKKIKKNNEFIFFIKRK</sequence>
<accession>S5R3D2</accession>
<evidence type="ECO:0000313" key="3">
    <source>
        <dbReference type="EMBL" id="AGS06709.1"/>
    </source>
</evidence>
<organism evidence="3 4">
    <name type="scientific">Candidatus Profftella armatura</name>
    <dbReference type="NCBI Taxonomy" id="669502"/>
    <lineage>
        <taxon>Bacteria</taxon>
        <taxon>Pseudomonadati</taxon>
        <taxon>Pseudomonadota</taxon>
        <taxon>Betaproteobacteria</taxon>
        <taxon>Candidatus Profftella</taxon>
    </lineage>
</organism>
<dbReference type="Pfam" id="PF01206">
    <property type="entry name" value="TusA"/>
    <property type="match status" value="1"/>
</dbReference>
<feature type="domain" description="UPF0033" evidence="2">
    <location>
        <begin position="7"/>
        <end position="31"/>
    </location>
</feature>
<protein>
    <submittedName>
        <fullName evidence="3">SirA family protein</fullName>
    </submittedName>
</protein>
<dbReference type="GeneID" id="301552877"/>
<dbReference type="PANTHER" id="PTHR33279:SF6">
    <property type="entry name" value="SULFUR CARRIER PROTEIN YEDF-RELATED"/>
    <property type="match status" value="1"/>
</dbReference>
<dbReference type="PANTHER" id="PTHR33279">
    <property type="entry name" value="SULFUR CARRIER PROTEIN YEDF-RELATED"/>
    <property type="match status" value="1"/>
</dbReference>
<dbReference type="STRING" id="669502.SSDC_00070"/>
<dbReference type="KEGG" id="ssdc:SSDC_00070"/>
<dbReference type="HOGENOM" id="CLU_165255_1_1_4"/>
<dbReference type="EMBL" id="CP003468">
    <property type="protein sequence ID" value="AGS06709.1"/>
    <property type="molecule type" value="Genomic_DNA"/>
</dbReference>
<proteinExistence type="inferred from homology"/>
<reference evidence="3 4" key="1">
    <citation type="journal article" date="2013" name="Curr. Biol.">
        <title>Defensive bacteriome symbiont with a drastically reduced genome.</title>
        <authorList>
            <person name="Nakabachi A."/>
            <person name="Ueoka R."/>
            <person name="Oshima K."/>
            <person name="Teta R."/>
            <person name="Mangoni A."/>
            <person name="Gurgui M."/>
            <person name="Oldham N.J."/>
            <person name="van Echten-Deckert G."/>
            <person name="Okamura K."/>
            <person name="Yamamoto K."/>
            <person name="Inoue H."/>
            <person name="Ohkuma M."/>
            <person name="Hongoh Y."/>
            <person name="Miyagishima S.Y."/>
            <person name="Hattori M."/>
            <person name="Piel J."/>
            <person name="Fukatsu T."/>
        </authorList>
    </citation>
    <scope>NUCLEOTIDE SEQUENCE [LARGE SCALE GENOMIC DNA]</scope>
    <source>
        <strain evidence="3 4">DC</strain>
    </source>
</reference>
<dbReference type="Gene3D" id="3.30.110.40">
    <property type="entry name" value="TusA-like domain"/>
    <property type="match status" value="1"/>
</dbReference>
<name>S5R3D2_9PROT</name>
<dbReference type="PROSITE" id="PS01148">
    <property type="entry name" value="UPF0033"/>
    <property type="match status" value="1"/>
</dbReference>
<gene>
    <name evidence="3" type="ORF">SSDC_00070</name>
</gene>
<dbReference type="InterPro" id="IPR001455">
    <property type="entry name" value="TusA-like"/>
</dbReference>